<evidence type="ECO:0000313" key="2">
    <source>
        <dbReference type="EMBL" id="BBF23199.1"/>
    </source>
</evidence>
<protein>
    <submittedName>
        <fullName evidence="2">Uncharacterized protein</fullName>
    </submittedName>
</protein>
<organism evidence="2 3">
    <name type="scientific">Sutterella megalosphaeroides</name>
    <dbReference type="NCBI Taxonomy" id="2494234"/>
    <lineage>
        <taxon>Bacteria</taxon>
        <taxon>Pseudomonadati</taxon>
        <taxon>Pseudomonadota</taxon>
        <taxon>Betaproteobacteria</taxon>
        <taxon>Burkholderiales</taxon>
        <taxon>Sutterellaceae</taxon>
        <taxon>Sutterella</taxon>
    </lineage>
</organism>
<dbReference type="EMBL" id="AP018786">
    <property type="protein sequence ID" value="BBF23199.1"/>
    <property type="molecule type" value="Genomic_DNA"/>
</dbReference>
<proteinExistence type="predicted"/>
<dbReference type="KEGG" id="sutt:SUTMEG_10900"/>
<gene>
    <name evidence="2" type="ORF">SUTMEG_10900</name>
</gene>
<dbReference type="AlphaFoldDB" id="A0A2Z6I9X5"/>
<evidence type="ECO:0000313" key="3">
    <source>
        <dbReference type="Proteomes" id="UP000271003"/>
    </source>
</evidence>
<sequence length="61" mass="6410">MSMQSDPGKHAERAVAGPQDKRKKIGPLEVFRGAWPPIVAQARANRAARGSNPGAGFGTVI</sequence>
<feature type="region of interest" description="Disordered" evidence="1">
    <location>
        <begin position="1"/>
        <end position="29"/>
    </location>
</feature>
<reference evidence="2 3" key="1">
    <citation type="journal article" date="2018" name="Int. J. Syst. Evol. Microbiol.">
        <title>Mesosutterella multiformis gen. nov., sp. nov., a member of the family Sutterellaceae and Sutterella megalosphaeroides sp. nov., isolated from human faeces.</title>
        <authorList>
            <person name="Sakamoto M."/>
            <person name="Ikeyama N."/>
            <person name="Kunihiro T."/>
            <person name="Iino T."/>
            <person name="Yuki M."/>
            <person name="Ohkuma M."/>
        </authorList>
    </citation>
    <scope>NUCLEOTIDE SEQUENCE [LARGE SCALE GENOMIC DNA]</scope>
    <source>
        <strain evidence="2 3">6FBBBH3</strain>
    </source>
</reference>
<keyword evidence="3" id="KW-1185">Reference proteome</keyword>
<evidence type="ECO:0000256" key="1">
    <source>
        <dbReference type="SAM" id="MobiDB-lite"/>
    </source>
</evidence>
<name>A0A2Z6I9X5_9BURK</name>
<dbReference type="Proteomes" id="UP000271003">
    <property type="component" value="Chromosome"/>
</dbReference>
<accession>A0A2Z6I9X5</accession>